<evidence type="ECO:0008006" key="5">
    <source>
        <dbReference type="Google" id="ProtNLM"/>
    </source>
</evidence>
<accession>E6WXN1</accession>
<dbReference type="OrthoDB" id="9917703at2"/>
<dbReference type="PROSITE" id="PS51257">
    <property type="entry name" value="PROKAR_LIPOPROTEIN"/>
    <property type="match status" value="1"/>
</dbReference>
<feature type="region of interest" description="Disordered" evidence="1">
    <location>
        <begin position="27"/>
        <end position="56"/>
    </location>
</feature>
<name>E6WXN1_PSEUU</name>
<evidence type="ECO:0000256" key="2">
    <source>
        <dbReference type="SAM" id="SignalP"/>
    </source>
</evidence>
<feature type="signal peptide" evidence="2">
    <location>
        <begin position="1"/>
        <end position="23"/>
    </location>
</feature>
<sequence>MKNVELKSAVLALSIMLAAAACGREQAEPAATPGPEPSASAPATAADEAPAGAATVSEQHRGMVRAGAAFYVAPEFCGMDYTDAERTRMREEQKQATVAMGQISASEFDAAFDAGIGEARQAFANASAAELKQTCDTLKAMRAATPQG</sequence>
<evidence type="ECO:0000256" key="1">
    <source>
        <dbReference type="SAM" id="MobiDB-lite"/>
    </source>
</evidence>
<feature type="compositionally biased region" description="Low complexity" evidence="1">
    <location>
        <begin position="28"/>
        <end position="55"/>
    </location>
</feature>
<dbReference type="AlphaFoldDB" id="E6WXN1"/>
<keyword evidence="2" id="KW-0732">Signal</keyword>
<keyword evidence="4" id="KW-1185">Reference proteome</keyword>
<dbReference type="HOGENOM" id="CLU_1757306_0_0_6"/>
<evidence type="ECO:0000313" key="3">
    <source>
        <dbReference type="EMBL" id="ADV28897.1"/>
    </source>
</evidence>
<feature type="chain" id="PRO_5003215268" description="Lipoprotein" evidence="2">
    <location>
        <begin position="24"/>
        <end position="148"/>
    </location>
</feature>
<reference evidence="3 4" key="1">
    <citation type="submission" date="2011-01" db="EMBL/GenBank/DDBJ databases">
        <title>Complete sequence of Pseudoxanthomonas suwonensis 11-1.</title>
        <authorList>
            <consortium name="US DOE Joint Genome Institute"/>
            <person name="Lucas S."/>
            <person name="Copeland A."/>
            <person name="Lapidus A."/>
            <person name="Cheng J.-F."/>
            <person name="Goodwin L."/>
            <person name="Pitluck S."/>
            <person name="Teshima H."/>
            <person name="Detter J.C."/>
            <person name="Han C."/>
            <person name="Tapia R."/>
            <person name="Land M."/>
            <person name="Hauser L."/>
            <person name="Kyrpides N."/>
            <person name="Ivanova N."/>
            <person name="Ovchinnikova G."/>
            <person name="Siebers A.K."/>
            <person name="Allgaier M."/>
            <person name="Thelen M.P."/>
            <person name="Hugenholtz P."/>
            <person name="Gladden J."/>
            <person name="Woyke T."/>
        </authorList>
    </citation>
    <scope>NUCLEOTIDE SEQUENCE [LARGE SCALE GENOMIC DNA]</scope>
    <source>
        <strain evidence="4">11-1</strain>
    </source>
</reference>
<gene>
    <name evidence="3" type="ordered locus">Psesu_3074</name>
</gene>
<dbReference type="EMBL" id="CP002446">
    <property type="protein sequence ID" value="ADV28897.1"/>
    <property type="molecule type" value="Genomic_DNA"/>
</dbReference>
<evidence type="ECO:0000313" key="4">
    <source>
        <dbReference type="Proteomes" id="UP000008632"/>
    </source>
</evidence>
<dbReference type="RefSeq" id="WP_013536722.1">
    <property type="nucleotide sequence ID" value="NC_014924.1"/>
</dbReference>
<proteinExistence type="predicted"/>
<dbReference type="Proteomes" id="UP000008632">
    <property type="component" value="Chromosome"/>
</dbReference>
<organism evidence="3 4">
    <name type="scientific">Pseudoxanthomonas suwonensis (strain 11-1)</name>
    <dbReference type="NCBI Taxonomy" id="743721"/>
    <lineage>
        <taxon>Bacteria</taxon>
        <taxon>Pseudomonadati</taxon>
        <taxon>Pseudomonadota</taxon>
        <taxon>Gammaproteobacteria</taxon>
        <taxon>Lysobacterales</taxon>
        <taxon>Lysobacteraceae</taxon>
        <taxon>Pseudoxanthomonas</taxon>
    </lineage>
</organism>
<protein>
    <recommendedName>
        <fullName evidence="5">Lipoprotein</fullName>
    </recommendedName>
</protein>
<dbReference type="KEGG" id="psu:Psesu_3074"/>